<dbReference type="KEGG" id="oaa:114811161"/>
<evidence type="ECO:0000313" key="7">
    <source>
        <dbReference type="Ensembl" id="ENSOANP00000040638.1"/>
    </source>
</evidence>
<evidence type="ECO:0000256" key="6">
    <source>
        <dbReference type="SAM" id="Phobius"/>
    </source>
</evidence>
<evidence type="ECO:0008006" key="9">
    <source>
        <dbReference type="Google" id="ProtNLM"/>
    </source>
</evidence>
<dbReference type="InterPro" id="IPR006904">
    <property type="entry name" value="DUF716"/>
</dbReference>
<dbReference type="PANTHER" id="PTHR46441">
    <property type="entry name" value="TRANSMEMBRANE EPIDIDYMAL FAMILY MEMBER 3"/>
    <property type="match status" value="1"/>
</dbReference>
<organism evidence="7 8">
    <name type="scientific">Ornithorhynchus anatinus</name>
    <name type="common">Duckbill platypus</name>
    <dbReference type="NCBI Taxonomy" id="9258"/>
    <lineage>
        <taxon>Eukaryota</taxon>
        <taxon>Metazoa</taxon>
        <taxon>Chordata</taxon>
        <taxon>Craniata</taxon>
        <taxon>Vertebrata</taxon>
        <taxon>Euteleostomi</taxon>
        <taxon>Mammalia</taxon>
        <taxon>Monotremata</taxon>
        <taxon>Ornithorhynchidae</taxon>
        <taxon>Ornithorhynchus</taxon>
    </lineage>
</organism>
<sequence>MATFLGHVLPGLVFLLFGFYYALLVSRALLRGQRFLCPPRPPRSQTGASWLQRVPAEGLVKAFCSMTVILTEFFYPPGANRLVLLDREDPARRFLYEDAWQHFTMYAFFMVSGWVDVLSQTWLARRREGLERAALALAFHVLTVLLLSHSQGKNALESRVHTLLLLPAGILALVLTVELWAPDQPQLWIARSWLIMVFGSWLLQTAFVLYRPPSGRPWQTNNPSELMFLTTFFCWHLALCAALLAAVYVLCALWHHHSPAWSRGKGAGYQLCPGSPHDEEFQKLQDEAGLPEKRV</sequence>
<keyword evidence="8" id="KW-1185">Reference proteome</keyword>
<dbReference type="PANTHER" id="PTHR46441:SF3">
    <property type="entry name" value="TRANSMEMBRANE EPIDIDYMAL FAMILY MEMBER 3"/>
    <property type="match status" value="1"/>
</dbReference>
<keyword evidence="3 6" id="KW-0812">Transmembrane</keyword>
<proteinExistence type="inferred from homology"/>
<dbReference type="OMA" id="NEWQHFT"/>
<accession>A0A6I8NHD7</accession>
<dbReference type="AlphaFoldDB" id="A0A6I8NHD7"/>
<evidence type="ECO:0000256" key="2">
    <source>
        <dbReference type="ARBA" id="ARBA00006948"/>
    </source>
</evidence>
<dbReference type="Pfam" id="PF04819">
    <property type="entry name" value="DUF716"/>
    <property type="match status" value="1"/>
</dbReference>
<dbReference type="GO" id="GO:0016020">
    <property type="term" value="C:membrane"/>
    <property type="evidence" value="ECO:0007669"/>
    <property type="project" value="UniProtKB-SubCell"/>
</dbReference>
<feature type="transmembrane region" description="Helical" evidence="6">
    <location>
        <begin position="230"/>
        <end position="254"/>
    </location>
</feature>
<dbReference type="InParanoid" id="A0A6I8NHD7"/>
<dbReference type="OrthoDB" id="551896at2759"/>
<keyword evidence="4 6" id="KW-1133">Transmembrane helix</keyword>
<dbReference type="RefSeq" id="XP_028918564.1">
    <property type="nucleotide sequence ID" value="XM_029062731.2"/>
</dbReference>
<name>A0A6I8NHD7_ORNAN</name>
<protein>
    <recommendedName>
        <fullName evidence="9">Transmembrane epididymal protein 1</fullName>
    </recommendedName>
</protein>
<dbReference type="Proteomes" id="UP000002279">
    <property type="component" value="Chromosome 1"/>
</dbReference>
<evidence type="ECO:0000256" key="4">
    <source>
        <dbReference type="ARBA" id="ARBA00022989"/>
    </source>
</evidence>
<comment type="similarity">
    <text evidence="2">Belongs to the TMEM45 family.</text>
</comment>
<dbReference type="Ensembl" id="ENSOANT00000067027.1">
    <property type="protein sequence ID" value="ENSOANP00000040638.1"/>
    <property type="gene ID" value="ENSOANG00000040604.1"/>
</dbReference>
<keyword evidence="5 6" id="KW-0472">Membrane</keyword>
<feature type="transmembrane region" description="Helical" evidence="6">
    <location>
        <begin position="130"/>
        <end position="148"/>
    </location>
</feature>
<reference evidence="7" key="3">
    <citation type="submission" date="2025-09" db="UniProtKB">
        <authorList>
            <consortium name="Ensembl"/>
        </authorList>
    </citation>
    <scope>IDENTIFICATION</scope>
    <source>
        <strain evidence="7">Glennie</strain>
    </source>
</reference>
<evidence type="ECO:0000256" key="1">
    <source>
        <dbReference type="ARBA" id="ARBA00004141"/>
    </source>
</evidence>
<reference evidence="7 8" key="1">
    <citation type="journal article" date="2008" name="Nature">
        <title>Genome analysis of the platypus reveals unique signatures of evolution.</title>
        <authorList>
            <person name="Warren W.C."/>
            <person name="Hillier L.W."/>
            <person name="Marshall Graves J.A."/>
            <person name="Birney E."/>
            <person name="Ponting C.P."/>
            <person name="Grutzner F."/>
            <person name="Belov K."/>
            <person name="Miller W."/>
            <person name="Clarke L."/>
            <person name="Chinwalla A.T."/>
            <person name="Yang S.P."/>
            <person name="Heger A."/>
            <person name="Locke D.P."/>
            <person name="Miethke P."/>
            <person name="Waters P.D."/>
            <person name="Veyrunes F."/>
            <person name="Fulton L."/>
            <person name="Fulton B."/>
            <person name="Graves T."/>
            <person name="Wallis J."/>
            <person name="Puente X.S."/>
            <person name="Lopez-Otin C."/>
            <person name="Ordonez G.R."/>
            <person name="Eichler E.E."/>
            <person name="Chen L."/>
            <person name="Cheng Z."/>
            <person name="Deakin J.E."/>
            <person name="Alsop A."/>
            <person name="Thompson K."/>
            <person name="Kirby P."/>
            <person name="Papenfuss A.T."/>
            <person name="Wakefield M.J."/>
            <person name="Olender T."/>
            <person name="Lancet D."/>
            <person name="Huttley G.A."/>
            <person name="Smit A.F."/>
            <person name="Pask A."/>
            <person name="Temple-Smith P."/>
            <person name="Batzer M.A."/>
            <person name="Walker J.A."/>
            <person name="Konkel M.K."/>
            <person name="Harris R.S."/>
            <person name="Whittington C.M."/>
            <person name="Wong E.S."/>
            <person name="Gemmell N.J."/>
            <person name="Buschiazzo E."/>
            <person name="Vargas Jentzsch I.M."/>
            <person name="Merkel A."/>
            <person name="Schmitz J."/>
            <person name="Zemann A."/>
            <person name="Churakov G."/>
            <person name="Kriegs J.O."/>
            <person name="Brosius J."/>
            <person name="Murchison E.P."/>
            <person name="Sachidanandam R."/>
            <person name="Smith C."/>
            <person name="Hannon G.J."/>
            <person name="Tsend-Ayush E."/>
            <person name="McMillan D."/>
            <person name="Attenborough R."/>
            <person name="Rens W."/>
            <person name="Ferguson-Smith M."/>
            <person name="Lefevre C.M."/>
            <person name="Sharp J.A."/>
            <person name="Nicholas K.R."/>
            <person name="Ray D.A."/>
            <person name="Kube M."/>
            <person name="Reinhardt R."/>
            <person name="Pringle T.H."/>
            <person name="Taylor J."/>
            <person name="Jones R.C."/>
            <person name="Nixon B."/>
            <person name="Dacheux J.L."/>
            <person name="Niwa H."/>
            <person name="Sekita Y."/>
            <person name="Huang X."/>
            <person name="Stark A."/>
            <person name="Kheradpour P."/>
            <person name="Kellis M."/>
            <person name="Flicek P."/>
            <person name="Chen Y."/>
            <person name="Webber C."/>
            <person name="Hardison R."/>
            <person name="Nelson J."/>
            <person name="Hallsworth-Pepin K."/>
            <person name="Delehaunty K."/>
            <person name="Markovic C."/>
            <person name="Minx P."/>
            <person name="Feng Y."/>
            <person name="Kremitzki C."/>
            <person name="Mitreva M."/>
            <person name="Glasscock J."/>
            <person name="Wylie T."/>
            <person name="Wohldmann P."/>
            <person name="Thiru P."/>
            <person name="Nhan M.N."/>
            <person name="Pohl C.S."/>
            <person name="Smith S.M."/>
            <person name="Hou S."/>
            <person name="Nefedov M."/>
            <person name="de Jong P.J."/>
            <person name="Renfree M.B."/>
            <person name="Mardis E.R."/>
            <person name="Wilson R.K."/>
        </authorList>
    </citation>
    <scope>NUCLEOTIDE SEQUENCE [LARGE SCALE GENOMIC DNA]</scope>
    <source>
        <strain evidence="7 8">Glennie</strain>
    </source>
</reference>
<feature type="transmembrane region" description="Helical" evidence="6">
    <location>
        <begin position="160"/>
        <end position="181"/>
    </location>
</feature>
<dbReference type="GeneID" id="114811161"/>
<feature type="transmembrane region" description="Helical" evidence="6">
    <location>
        <begin position="12"/>
        <end position="30"/>
    </location>
</feature>
<evidence type="ECO:0000256" key="5">
    <source>
        <dbReference type="ARBA" id="ARBA00023136"/>
    </source>
</evidence>
<gene>
    <name evidence="7" type="primary">LOC114811161</name>
</gene>
<reference evidence="7" key="2">
    <citation type="submission" date="2025-08" db="UniProtKB">
        <authorList>
            <consortium name="Ensembl"/>
        </authorList>
    </citation>
    <scope>IDENTIFICATION</scope>
    <source>
        <strain evidence="7">Glennie</strain>
    </source>
</reference>
<comment type="subcellular location">
    <subcellularLocation>
        <location evidence="1">Membrane</location>
        <topology evidence="1">Multi-pass membrane protein</topology>
    </subcellularLocation>
</comment>
<evidence type="ECO:0000313" key="8">
    <source>
        <dbReference type="Proteomes" id="UP000002279"/>
    </source>
</evidence>
<feature type="transmembrane region" description="Helical" evidence="6">
    <location>
        <begin position="193"/>
        <end position="210"/>
    </location>
</feature>
<evidence type="ECO:0000256" key="3">
    <source>
        <dbReference type="ARBA" id="ARBA00022692"/>
    </source>
</evidence>
<dbReference type="GeneTree" id="ENSGT00940000164132"/>